<dbReference type="AlphaFoldDB" id="A0A0S7WW04"/>
<comment type="subunit">
    <text evidence="5">Part of the 50S ribosomal subunit.</text>
</comment>
<name>A0A0S7WW04_UNCT6</name>
<dbReference type="STRING" id="1703770.AMJ39_00560"/>
<dbReference type="GO" id="GO:1990904">
    <property type="term" value="C:ribonucleoprotein complex"/>
    <property type="evidence" value="ECO:0007669"/>
    <property type="project" value="UniProtKB-KW"/>
</dbReference>
<dbReference type="NCBIfam" id="TIGR03953">
    <property type="entry name" value="rplD_bact"/>
    <property type="match status" value="1"/>
</dbReference>
<dbReference type="SUPFAM" id="SSF52166">
    <property type="entry name" value="Ribosomal protein L4"/>
    <property type="match status" value="1"/>
</dbReference>
<accession>A0A0S7WW04</accession>
<gene>
    <name evidence="5" type="primary">rplD</name>
    <name evidence="7" type="ORF">AMJ39_00560</name>
</gene>
<dbReference type="Pfam" id="PF00573">
    <property type="entry name" value="Ribosomal_L4"/>
    <property type="match status" value="1"/>
</dbReference>
<reference evidence="7 8" key="1">
    <citation type="journal article" date="2015" name="Microbiome">
        <title>Genomic resolution of linkages in carbon, nitrogen, and sulfur cycling among widespread estuary sediment bacteria.</title>
        <authorList>
            <person name="Baker B.J."/>
            <person name="Lazar C.S."/>
            <person name="Teske A.P."/>
            <person name="Dick G.J."/>
        </authorList>
    </citation>
    <scope>NUCLEOTIDE SEQUENCE [LARGE SCALE GENOMIC DNA]</scope>
    <source>
        <strain evidence="7">DG_24</strain>
    </source>
</reference>
<keyword evidence="2 5" id="KW-0689">Ribosomal protein</keyword>
<dbReference type="Proteomes" id="UP000052008">
    <property type="component" value="Unassembled WGS sequence"/>
</dbReference>
<feature type="compositionally biased region" description="Basic residues" evidence="6">
    <location>
        <begin position="60"/>
        <end position="77"/>
    </location>
</feature>
<comment type="function">
    <text evidence="5">Forms part of the polypeptide exit tunnel.</text>
</comment>
<keyword evidence="5" id="KW-0694">RNA-binding</keyword>
<dbReference type="EMBL" id="LIZS01000004">
    <property type="protein sequence ID" value="KPJ54368.1"/>
    <property type="molecule type" value="Genomic_DNA"/>
</dbReference>
<protein>
    <recommendedName>
        <fullName evidence="4 5">Large ribosomal subunit protein uL4</fullName>
    </recommendedName>
</protein>
<sequence>MSVLNRYSLDGKVLGTVEAPSAIFDVPAHDGAVFEAVCMIQANRRRGTASTKNRSAVRGGGRKPWRQKGTGRARHGTRSSPLWVGGGRAFGPTPRDYRYSMPRKKQHLALSTALSEKAKAGKIIVVDEWTAERAATKEMRKRLDNFVGRTDFCLVLLKEKNRNVLLSMRNIPRAATKVGRNVSVWDVLRADVIIMEQACLSQLEEVLTS</sequence>
<dbReference type="HAMAP" id="MF_01328_B">
    <property type="entry name" value="Ribosomal_uL4_B"/>
    <property type="match status" value="1"/>
</dbReference>
<dbReference type="GO" id="GO:0006412">
    <property type="term" value="P:translation"/>
    <property type="evidence" value="ECO:0007669"/>
    <property type="project" value="UniProtKB-UniRule"/>
</dbReference>
<dbReference type="PATRIC" id="fig|1703770.3.peg.184"/>
<feature type="region of interest" description="Disordered" evidence="6">
    <location>
        <begin position="45"/>
        <end position="79"/>
    </location>
</feature>
<organism evidence="7 8">
    <name type="scientific">candidate division TA06 bacterium DG_24</name>
    <dbReference type="NCBI Taxonomy" id="1703770"/>
    <lineage>
        <taxon>Bacteria</taxon>
        <taxon>Bacteria division TA06</taxon>
    </lineage>
</organism>
<comment type="function">
    <text evidence="5">One of the primary rRNA binding proteins, this protein initially binds near the 5'-end of the 23S rRNA. It is important during the early stages of 50S assembly. It makes multiple contacts with different domains of the 23S rRNA in the assembled 50S subunit and ribosome.</text>
</comment>
<dbReference type="GO" id="GO:0005840">
    <property type="term" value="C:ribosome"/>
    <property type="evidence" value="ECO:0007669"/>
    <property type="project" value="UniProtKB-KW"/>
</dbReference>
<dbReference type="InterPro" id="IPR023574">
    <property type="entry name" value="Ribosomal_uL4_dom_sf"/>
</dbReference>
<dbReference type="InterPro" id="IPR002136">
    <property type="entry name" value="Ribosomal_uL4"/>
</dbReference>
<keyword evidence="3 5" id="KW-0687">Ribonucleoprotein</keyword>
<evidence type="ECO:0000256" key="3">
    <source>
        <dbReference type="ARBA" id="ARBA00023274"/>
    </source>
</evidence>
<evidence type="ECO:0000256" key="2">
    <source>
        <dbReference type="ARBA" id="ARBA00022980"/>
    </source>
</evidence>
<evidence type="ECO:0000313" key="7">
    <source>
        <dbReference type="EMBL" id="KPJ54368.1"/>
    </source>
</evidence>
<keyword evidence="5" id="KW-0699">rRNA-binding</keyword>
<dbReference type="InterPro" id="IPR013005">
    <property type="entry name" value="Ribosomal_uL4-like"/>
</dbReference>
<dbReference type="PANTHER" id="PTHR10746">
    <property type="entry name" value="50S RIBOSOMAL PROTEIN L4"/>
    <property type="match status" value="1"/>
</dbReference>
<evidence type="ECO:0000313" key="8">
    <source>
        <dbReference type="Proteomes" id="UP000052008"/>
    </source>
</evidence>
<dbReference type="PANTHER" id="PTHR10746:SF6">
    <property type="entry name" value="LARGE RIBOSOMAL SUBUNIT PROTEIN UL4M"/>
    <property type="match status" value="1"/>
</dbReference>
<evidence type="ECO:0000256" key="1">
    <source>
        <dbReference type="ARBA" id="ARBA00010528"/>
    </source>
</evidence>
<proteinExistence type="inferred from homology"/>
<evidence type="ECO:0000256" key="5">
    <source>
        <dbReference type="HAMAP-Rule" id="MF_01328"/>
    </source>
</evidence>
<dbReference type="GO" id="GO:0003735">
    <property type="term" value="F:structural constituent of ribosome"/>
    <property type="evidence" value="ECO:0007669"/>
    <property type="project" value="InterPro"/>
</dbReference>
<comment type="similarity">
    <text evidence="1 5">Belongs to the universal ribosomal protein uL4 family.</text>
</comment>
<evidence type="ECO:0000256" key="6">
    <source>
        <dbReference type="SAM" id="MobiDB-lite"/>
    </source>
</evidence>
<dbReference type="GO" id="GO:0019843">
    <property type="term" value="F:rRNA binding"/>
    <property type="evidence" value="ECO:0007669"/>
    <property type="project" value="UniProtKB-UniRule"/>
</dbReference>
<evidence type="ECO:0000256" key="4">
    <source>
        <dbReference type="ARBA" id="ARBA00035244"/>
    </source>
</evidence>
<comment type="caution">
    <text evidence="7">The sequence shown here is derived from an EMBL/GenBank/DDBJ whole genome shotgun (WGS) entry which is preliminary data.</text>
</comment>
<dbReference type="Gene3D" id="3.40.1370.10">
    <property type="match status" value="1"/>
</dbReference>